<gene>
    <name evidence="4" type="ordered locus">Hoch_0168</name>
</gene>
<dbReference type="KEGG" id="hoh:Hoch_0168"/>
<dbReference type="GO" id="GO:0005085">
    <property type="term" value="F:guanyl-nucleotide exchange factor activity"/>
    <property type="evidence" value="ECO:0007669"/>
    <property type="project" value="TreeGrafter"/>
</dbReference>
<name>D0LHE7_HALO1</name>
<dbReference type="Gene3D" id="2.130.10.30">
    <property type="entry name" value="Regulator of chromosome condensation 1/beta-lactamase-inhibitor protein II"/>
    <property type="match status" value="3"/>
</dbReference>
<dbReference type="Pfam" id="PF13540">
    <property type="entry name" value="RCC1_2"/>
    <property type="match status" value="2"/>
</dbReference>
<dbReference type="eggNOG" id="COG5184">
    <property type="taxonomic scope" value="Bacteria"/>
</dbReference>
<dbReference type="PANTHER" id="PTHR45982:SF1">
    <property type="entry name" value="REGULATOR OF CHROMOSOME CONDENSATION"/>
    <property type="match status" value="1"/>
</dbReference>
<organism evidence="4 5">
    <name type="scientific">Haliangium ochraceum (strain DSM 14365 / JCM 11303 / SMP-2)</name>
    <dbReference type="NCBI Taxonomy" id="502025"/>
    <lineage>
        <taxon>Bacteria</taxon>
        <taxon>Pseudomonadati</taxon>
        <taxon>Myxococcota</taxon>
        <taxon>Polyangia</taxon>
        <taxon>Haliangiales</taxon>
        <taxon>Kofleriaceae</taxon>
        <taxon>Haliangium</taxon>
    </lineage>
</organism>
<protein>
    <submittedName>
        <fullName evidence="4">Alpha-tubulin suppressor and related RCC1 domain-containing protein-like protein</fullName>
    </submittedName>
</protein>
<dbReference type="InterPro" id="IPR051553">
    <property type="entry name" value="Ran_GTPase-activating"/>
</dbReference>
<evidence type="ECO:0000259" key="3">
    <source>
        <dbReference type="Pfam" id="PF25390"/>
    </source>
</evidence>
<dbReference type="PANTHER" id="PTHR45982">
    <property type="entry name" value="REGULATOR OF CHROMOSOME CONDENSATION"/>
    <property type="match status" value="1"/>
</dbReference>
<evidence type="ECO:0000256" key="2">
    <source>
        <dbReference type="ARBA" id="ARBA00022737"/>
    </source>
</evidence>
<accession>D0LHE7</accession>
<dbReference type="AlphaFoldDB" id="D0LHE7"/>
<keyword evidence="2" id="KW-0677">Repeat</keyword>
<keyword evidence="1" id="KW-0344">Guanine-nucleotide releasing factor</keyword>
<proteinExistence type="predicted"/>
<dbReference type="Proteomes" id="UP000001880">
    <property type="component" value="Chromosome"/>
</dbReference>
<evidence type="ECO:0000313" key="5">
    <source>
        <dbReference type="Proteomes" id="UP000001880"/>
    </source>
</evidence>
<reference evidence="4 5" key="1">
    <citation type="journal article" date="2010" name="Stand. Genomic Sci.">
        <title>Complete genome sequence of Haliangium ochraceum type strain (SMP-2).</title>
        <authorList>
            <consortium name="US DOE Joint Genome Institute (JGI-PGF)"/>
            <person name="Ivanova N."/>
            <person name="Daum C."/>
            <person name="Lang E."/>
            <person name="Abt B."/>
            <person name="Kopitz M."/>
            <person name="Saunders E."/>
            <person name="Lapidus A."/>
            <person name="Lucas S."/>
            <person name="Glavina Del Rio T."/>
            <person name="Nolan M."/>
            <person name="Tice H."/>
            <person name="Copeland A."/>
            <person name="Cheng J.F."/>
            <person name="Chen F."/>
            <person name="Bruce D."/>
            <person name="Goodwin L."/>
            <person name="Pitluck S."/>
            <person name="Mavromatis K."/>
            <person name="Pati A."/>
            <person name="Mikhailova N."/>
            <person name="Chen A."/>
            <person name="Palaniappan K."/>
            <person name="Land M."/>
            <person name="Hauser L."/>
            <person name="Chang Y.J."/>
            <person name="Jeffries C.D."/>
            <person name="Detter J.C."/>
            <person name="Brettin T."/>
            <person name="Rohde M."/>
            <person name="Goker M."/>
            <person name="Bristow J."/>
            <person name="Markowitz V."/>
            <person name="Eisen J.A."/>
            <person name="Hugenholtz P."/>
            <person name="Kyrpides N.C."/>
            <person name="Klenk H.P."/>
        </authorList>
    </citation>
    <scope>NUCLEOTIDE SEQUENCE [LARGE SCALE GENOMIC DNA]</scope>
    <source>
        <strain evidence="5">DSM 14365 / CIP 107738 / JCM 11303 / AJ 13395 / SMP-2</strain>
    </source>
</reference>
<dbReference type="InterPro" id="IPR009091">
    <property type="entry name" value="RCC1/BLIP-II"/>
</dbReference>
<evidence type="ECO:0000256" key="1">
    <source>
        <dbReference type="ARBA" id="ARBA00022658"/>
    </source>
</evidence>
<dbReference type="EMBL" id="CP001804">
    <property type="protein sequence ID" value="ACY12809.1"/>
    <property type="molecule type" value="Genomic_DNA"/>
</dbReference>
<dbReference type="Pfam" id="PF25390">
    <property type="entry name" value="WD40_RLD"/>
    <property type="match status" value="1"/>
</dbReference>
<dbReference type="PROSITE" id="PS50012">
    <property type="entry name" value="RCC1_3"/>
    <property type="match status" value="6"/>
</dbReference>
<evidence type="ECO:0000313" key="4">
    <source>
        <dbReference type="EMBL" id="ACY12809.1"/>
    </source>
</evidence>
<dbReference type="InterPro" id="IPR058923">
    <property type="entry name" value="RCC1-like_dom"/>
</dbReference>
<dbReference type="PRINTS" id="PR00633">
    <property type="entry name" value="RCCNDNSATION"/>
</dbReference>
<dbReference type="InterPro" id="IPR000408">
    <property type="entry name" value="Reg_chr_condens"/>
</dbReference>
<dbReference type="SUPFAM" id="SSF50985">
    <property type="entry name" value="RCC1/BLIP-II"/>
    <property type="match status" value="1"/>
</dbReference>
<dbReference type="GO" id="GO:0005737">
    <property type="term" value="C:cytoplasm"/>
    <property type="evidence" value="ECO:0007669"/>
    <property type="project" value="TreeGrafter"/>
</dbReference>
<keyword evidence="5" id="KW-1185">Reference proteome</keyword>
<dbReference type="HOGENOM" id="CLU_351564_0_0_7"/>
<feature type="domain" description="RCC1-like" evidence="3">
    <location>
        <begin position="402"/>
        <end position="684"/>
    </location>
</feature>
<sequence length="817" mass="86176">MNEQQRQQRYTTMHSPITARPRAGACERLRRGGLRRGRLRRGRLRHGIAFASLLVLALCALGCDAEGDHSSESVTLQVRFHGDEVAEQSLRGLHALLAPIERSDVSEILVDVRYASNGQPFVLNFALTREGSTNAWQGTLPFLPRDEELRFFAKAYDSADILLFTGETLATLTIVNQSVVIPLAPLQDEETFDLPRLVRIVYPSEVIAGQEVQIIFTIEGNAGETLDYTIAGDDGSAPFTPFSGSVTLASSVADFIALYTAPEVDEVSDFHHQMVLSSVDALSSVAVATDFTTRVIPRDQGIPGVTGTRPSVRFNPVVLRMVANGSAIPGEVELFADVSDDTDEAELVYQWGFEANDGTPAASFADAGANNPGRLQSYTGAHQGTITLAVTDEAGGTTTLYYEMLPAQFTHIVDHDAANGLRRIVAGSAHTCVLTGEGKVRCWGENQYGQLGYGNLQDIGGAATHLPYTAGDVPLPEPARQLVAGYDHTCALLESGLIYCWGKNNFGQLGYNRDDNVGDGEPVTSAGYVTLGGLATKIAAGGNHTCAILEGGFLRCWGENTYGQLGLGHSNPIGDNENVFAAGNVELGDGVVVEDIALGFSHTCALLAGGGMRCWGYNGHGQLGYGHDDNLGDNESLETQGNVAVPGPVRKIVAGGQHTCALLQNNKLRCWGDGGDGRTGYGERNGTNPAYGDDPGELPNGSLDDIDTGADVTDVVAGGAHTCALLSNGALKCWGTGSNGRLGYSDTGNRGTPPALGVDLDGVSAYQIAAGEEHTCALRSNGTARCWGRGLSGRLGSGSEADILSPAAASDIQVFEP</sequence>